<feature type="compositionally biased region" description="Basic and acidic residues" evidence="1">
    <location>
        <begin position="64"/>
        <end position="80"/>
    </location>
</feature>
<reference evidence="2" key="1">
    <citation type="journal article" date="2020" name="Stud. Mycol.">
        <title>101 Dothideomycetes genomes: a test case for predicting lifestyles and emergence of pathogens.</title>
        <authorList>
            <person name="Haridas S."/>
            <person name="Albert R."/>
            <person name="Binder M."/>
            <person name="Bloem J."/>
            <person name="Labutti K."/>
            <person name="Salamov A."/>
            <person name="Andreopoulos B."/>
            <person name="Baker S."/>
            <person name="Barry K."/>
            <person name="Bills G."/>
            <person name="Bluhm B."/>
            <person name="Cannon C."/>
            <person name="Castanera R."/>
            <person name="Culley D."/>
            <person name="Daum C."/>
            <person name="Ezra D."/>
            <person name="Gonzalez J."/>
            <person name="Henrissat B."/>
            <person name="Kuo A."/>
            <person name="Liang C."/>
            <person name="Lipzen A."/>
            <person name="Lutzoni F."/>
            <person name="Magnuson J."/>
            <person name="Mondo S."/>
            <person name="Nolan M."/>
            <person name="Ohm R."/>
            <person name="Pangilinan J."/>
            <person name="Park H.-J."/>
            <person name="Ramirez L."/>
            <person name="Alfaro M."/>
            <person name="Sun H."/>
            <person name="Tritt A."/>
            <person name="Yoshinaga Y."/>
            <person name="Zwiers L.-H."/>
            <person name="Turgeon B."/>
            <person name="Goodwin S."/>
            <person name="Spatafora J."/>
            <person name="Crous P."/>
            <person name="Grigoriev I."/>
        </authorList>
    </citation>
    <scope>NUCLEOTIDE SEQUENCE</scope>
    <source>
        <strain evidence="2">CBS 175.79</strain>
    </source>
</reference>
<dbReference type="RefSeq" id="XP_033387413.1">
    <property type="nucleotide sequence ID" value="XM_033520805.1"/>
</dbReference>
<dbReference type="AlphaFoldDB" id="A0A6A5Y3B2"/>
<protein>
    <submittedName>
        <fullName evidence="2">Uncharacterized protein</fullName>
    </submittedName>
</protein>
<keyword evidence="3" id="KW-1185">Reference proteome</keyword>
<gene>
    <name evidence="2" type="ORF">BU24DRAFT_111950</name>
</gene>
<feature type="region of interest" description="Disordered" evidence="1">
    <location>
        <begin position="1"/>
        <end position="188"/>
    </location>
</feature>
<name>A0A6A5Y3B2_9PLEO</name>
<feature type="compositionally biased region" description="Polar residues" evidence="1">
    <location>
        <begin position="44"/>
        <end position="56"/>
    </location>
</feature>
<accession>A0A6A5Y3B2</accession>
<evidence type="ECO:0000313" key="3">
    <source>
        <dbReference type="Proteomes" id="UP000799778"/>
    </source>
</evidence>
<dbReference type="OrthoDB" id="6513042at2759"/>
<feature type="compositionally biased region" description="Low complexity" evidence="1">
    <location>
        <begin position="308"/>
        <end position="319"/>
    </location>
</feature>
<evidence type="ECO:0000256" key="1">
    <source>
        <dbReference type="SAM" id="MobiDB-lite"/>
    </source>
</evidence>
<feature type="compositionally biased region" description="Acidic residues" evidence="1">
    <location>
        <begin position="371"/>
        <end position="383"/>
    </location>
</feature>
<proteinExistence type="predicted"/>
<dbReference type="GeneID" id="54278202"/>
<sequence>MPSSQTRRKIKGFAFSHGAPSSQELRKREAERARRKAEERTGQSDHQPQNTTTTHMNIALVASQDKENMSMPSKAKETPKTARMVQIAESKTSITPRLEKSNTCPFPSTPATRLPLADLIGNADDTNRRLPQPVQSPDEQLCWRGSQPVNTPQPRRKRKRARSSSPVGGSQDEVQFPAITTDLDTPQADPAAELWNRYTSTKGTPSTKKGVAFAHLLNDPSPRSSADAGSVSGLRRWTSCGAEFPTSATKRRQPPGAFRAKKDDGEDVFSAPSSDGVFKPPPKKSRLAGMLEEMSQSVARPSPRIATSDIPSSSSPLPDNIDRRAHPSSPLQCHAQDDCVASETLRVHEEPPKQEEVIANPEQSFSASSDDFGDDDFDAEMVEALDISQRVEESAHHDLPSPSRQQGQLPPRIPQPNLPAPASEISDDEFGLDDDDLCAADFEQVASLYDARPVLATQDAEHANEVASRGQENTGPAEVIVLDGGDDEDFGDDDIDADDFEEAVQIATQSAANNSQHDARAIQRYKITRVDEGSYINEHGYQMPEKVSTVRMPLSC</sequence>
<feature type="compositionally biased region" description="Acidic residues" evidence="1">
    <location>
        <begin position="425"/>
        <end position="434"/>
    </location>
</feature>
<feature type="compositionally biased region" description="Basic and acidic residues" evidence="1">
    <location>
        <begin position="24"/>
        <end position="43"/>
    </location>
</feature>
<dbReference type="Proteomes" id="UP000799778">
    <property type="component" value="Unassembled WGS sequence"/>
</dbReference>
<evidence type="ECO:0000313" key="2">
    <source>
        <dbReference type="EMBL" id="KAF2019074.1"/>
    </source>
</evidence>
<feature type="region of interest" description="Disordered" evidence="1">
    <location>
        <begin position="239"/>
        <end position="434"/>
    </location>
</feature>
<feature type="compositionally biased region" description="Polar residues" evidence="1">
    <location>
        <begin position="89"/>
        <end position="111"/>
    </location>
</feature>
<organism evidence="2 3">
    <name type="scientific">Aaosphaeria arxii CBS 175.79</name>
    <dbReference type="NCBI Taxonomy" id="1450172"/>
    <lineage>
        <taxon>Eukaryota</taxon>
        <taxon>Fungi</taxon>
        <taxon>Dikarya</taxon>
        <taxon>Ascomycota</taxon>
        <taxon>Pezizomycotina</taxon>
        <taxon>Dothideomycetes</taxon>
        <taxon>Pleosporomycetidae</taxon>
        <taxon>Pleosporales</taxon>
        <taxon>Pleosporales incertae sedis</taxon>
        <taxon>Aaosphaeria</taxon>
    </lineage>
</organism>
<feature type="compositionally biased region" description="Basic residues" evidence="1">
    <location>
        <begin position="1"/>
        <end position="11"/>
    </location>
</feature>
<dbReference type="EMBL" id="ML978067">
    <property type="protein sequence ID" value="KAF2019074.1"/>
    <property type="molecule type" value="Genomic_DNA"/>
</dbReference>
<feature type="compositionally biased region" description="Basic and acidic residues" evidence="1">
    <location>
        <begin position="389"/>
        <end position="399"/>
    </location>
</feature>
<feature type="compositionally biased region" description="Basic and acidic residues" evidence="1">
    <location>
        <begin position="345"/>
        <end position="356"/>
    </location>
</feature>